<dbReference type="AlphaFoldDB" id="A0AAP0I9L6"/>
<accession>A0AAP0I9L6</accession>
<feature type="compositionally biased region" description="Basic and acidic residues" evidence="1">
    <location>
        <begin position="7"/>
        <end position="35"/>
    </location>
</feature>
<evidence type="ECO:0000313" key="3">
    <source>
        <dbReference type="Proteomes" id="UP001419268"/>
    </source>
</evidence>
<feature type="region of interest" description="Disordered" evidence="1">
    <location>
        <begin position="444"/>
        <end position="464"/>
    </location>
</feature>
<name>A0AAP0I9L6_9MAGN</name>
<evidence type="ECO:0000256" key="1">
    <source>
        <dbReference type="SAM" id="MobiDB-lite"/>
    </source>
</evidence>
<dbReference type="EMBL" id="JBBNAG010000008">
    <property type="protein sequence ID" value="KAK9111306.1"/>
    <property type="molecule type" value="Genomic_DNA"/>
</dbReference>
<gene>
    <name evidence="2" type="ORF">Scep_018825</name>
</gene>
<evidence type="ECO:0000313" key="2">
    <source>
        <dbReference type="EMBL" id="KAK9111306.1"/>
    </source>
</evidence>
<protein>
    <submittedName>
        <fullName evidence="2">Uncharacterized protein</fullName>
    </submittedName>
</protein>
<dbReference type="Proteomes" id="UP001419268">
    <property type="component" value="Unassembled WGS sequence"/>
</dbReference>
<keyword evidence="3" id="KW-1185">Reference proteome</keyword>
<comment type="caution">
    <text evidence="2">The sequence shown here is derived from an EMBL/GenBank/DDBJ whole genome shotgun (WGS) entry which is preliminary data.</text>
</comment>
<proteinExistence type="predicted"/>
<feature type="region of interest" description="Disordered" evidence="1">
    <location>
        <begin position="1"/>
        <end position="50"/>
    </location>
</feature>
<reference evidence="2 3" key="1">
    <citation type="submission" date="2024-01" db="EMBL/GenBank/DDBJ databases">
        <title>Genome assemblies of Stephania.</title>
        <authorList>
            <person name="Yang L."/>
        </authorList>
    </citation>
    <scope>NUCLEOTIDE SEQUENCE [LARGE SCALE GENOMIC DNA]</scope>
    <source>
        <strain evidence="2">JXDWG</strain>
        <tissue evidence="2">Leaf</tissue>
    </source>
</reference>
<organism evidence="2 3">
    <name type="scientific">Stephania cephalantha</name>
    <dbReference type="NCBI Taxonomy" id="152367"/>
    <lineage>
        <taxon>Eukaryota</taxon>
        <taxon>Viridiplantae</taxon>
        <taxon>Streptophyta</taxon>
        <taxon>Embryophyta</taxon>
        <taxon>Tracheophyta</taxon>
        <taxon>Spermatophyta</taxon>
        <taxon>Magnoliopsida</taxon>
        <taxon>Ranunculales</taxon>
        <taxon>Menispermaceae</taxon>
        <taxon>Menispermoideae</taxon>
        <taxon>Cissampelideae</taxon>
        <taxon>Stephania</taxon>
    </lineage>
</organism>
<sequence length="464" mass="51169">MRKKNRGEREEEGDHREKIVEIGEEKRSEVRDSGGSRRKHRRTTAGAAPAVARGRDRFAVVVVVDASRARATATIAQSSSVTAVRRGGTTPATLGAAAWRRRRLQRRTSCAAWQAARGLRPARRRAAAAAPLCRPIEGVASTSSTSRWTQMVLKVMDELDRSQKLYLWNCYRLSVSIGKRVMVTVYLRYELLSGRRRYLPIECTLGALIRVCGYLIVARVKAGRQGSRPKPESAGILSRLNDLLMVCFLLGGLGGARPVTEEPSLSRRSPALQSKMGVWPWASMAFGGYGLRSGLYVGSTRRNAYVRILGGDSEGIRKKNKGEREEEGDHREGEKMVEIGGEGQWRPRRKQPGGRRAGALGNPAVCSRRDRLVVAVVVDARRNRVGASTGRGPVRTAAKLVLAGARDRIWSKARWRWRAWRDNTSDSSAPRRRWRGVRRRIAAAANQRGSGGGGCGRAQDAASE</sequence>